<organism evidence="1 2">
    <name type="scientific">Pseudoduganella dura</name>
    <dbReference type="NCBI Taxonomy" id="321982"/>
    <lineage>
        <taxon>Bacteria</taxon>
        <taxon>Pseudomonadati</taxon>
        <taxon>Pseudomonadota</taxon>
        <taxon>Betaproteobacteria</taxon>
        <taxon>Burkholderiales</taxon>
        <taxon>Oxalobacteraceae</taxon>
        <taxon>Telluria group</taxon>
        <taxon>Pseudoduganella</taxon>
    </lineage>
</organism>
<sequence length="112" mass="12278">MSTTIKLERTDWKSYFDTVARELAGKQVEIEIASLDIGSQVAARWLPALGVTYDEKNDLLAVIAEGLDHMISHPREVFVESEGGELRSINAIDAEGASQIIRFRDPPAPPAA</sequence>
<proteinExistence type="predicted"/>
<dbReference type="EMBL" id="WNWM01000002">
    <property type="protein sequence ID" value="MUI11446.1"/>
    <property type="molecule type" value="Genomic_DNA"/>
</dbReference>
<name>A0A6I3X6Q2_9BURK</name>
<accession>A0A6I3X6Q2</accession>
<dbReference type="Pfam" id="PF17269">
    <property type="entry name" value="DUF5335"/>
    <property type="match status" value="1"/>
</dbReference>
<dbReference type="OrthoDB" id="8758272at2"/>
<evidence type="ECO:0000313" key="2">
    <source>
        <dbReference type="Proteomes" id="UP000431684"/>
    </source>
</evidence>
<keyword evidence="2" id="KW-1185">Reference proteome</keyword>
<gene>
    <name evidence="1" type="ORF">GJV26_02925</name>
</gene>
<dbReference type="RefSeq" id="WP_155707495.1">
    <property type="nucleotide sequence ID" value="NZ_BMWU01000018.1"/>
</dbReference>
<dbReference type="InterPro" id="IPR035223">
    <property type="entry name" value="DUF5335"/>
</dbReference>
<protein>
    <submittedName>
        <fullName evidence="1">Uncharacterized protein</fullName>
    </submittedName>
</protein>
<dbReference type="Proteomes" id="UP000431684">
    <property type="component" value="Unassembled WGS sequence"/>
</dbReference>
<dbReference type="AlphaFoldDB" id="A0A6I3X6Q2"/>
<comment type="caution">
    <text evidence="1">The sequence shown here is derived from an EMBL/GenBank/DDBJ whole genome shotgun (WGS) entry which is preliminary data.</text>
</comment>
<evidence type="ECO:0000313" key="1">
    <source>
        <dbReference type="EMBL" id="MUI11446.1"/>
    </source>
</evidence>
<reference evidence="1 2" key="1">
    <citation type="submission" date="2019-11" db="EMBL/GenBank/DDBJ databases">
        <title>Draft Genome Sequences of Six Type Strains of the Genus Massilia.</title>
        <authorList>
            <person name="Miess H."/>
            <person name="Frediansyah A."/>
            <person name="Goeker M."/>
            <person name="Gross H."/>
        </authorList>
    </citation>
    <scope>NUCLEOTIDE SEQUENCE [LARGE SCALE GENOMIC DNA]</scope>
    <source>
        <strain evidence="1 2">DSM 17513</strain>
    </source>
</reference>